<dbReference type="OrthoDB" id="305623at2759"/>
<evidence type="ECO:0000313" key="1">
    <source>
        <dbReference type="EMBL" id="CDW76434.1"/>
    </source>
</evidence>
<reference evidence="1 2" key="1">
    <citation type="submission" date="2014-06" db="EMBL/GenBank/DDBJ databases">
        <authorList>
            <person name="Swart Estienne"/>
        </authorList>
    </citation>
    <scope>NUCLEOTIDE SEQUENCE [LARGE SCALE GENOMIC DNA]</scope>
    <source>
        <strain evidence="1 2">130c</strain>
    </source>
</reference>
<protein>
    <submittedName>
        <fullName evidence="1">Uncharacterized protein</fullName>
    </submittedName>
</protein>
<proteinExistence type="predicted"/>
<gene>
    <name evidence="1" type="primary">Contig4732.g5050</name>
    <name evidence="1" type="ORF">STYLEM_5434</name>
</gene>
<organism evidence="1 2">
    <name type="scientific">Stylonychia lemnae</name>
    <name type="common">Ciliate</name>
    <dbReference type="NCBI Taxonomy" id="5949"/>
    <lineage>
        <taxon>Eukaryota</taxon>
        <taxon>Sar</taxon>
        <taxon>Alveolata</taxon>
        <taxon>Ciliophora</taxon>
        <taxon>Intramacronucleata</taxon>
        <taxon>Spirotrichea</taxon>
        <taxon>Stichotrichia</taxon>
        <taxon>Sporadotrichida</taxon>
        <taxon>Oxytrichidae</taxon>
        <taxon>Stylonychinae</taxon>
        <taxon>Stylonychia</taxon>
    </lineage>
</organism>
<accession>A0A078A6R6</accession>
<dbReference type="InParanoid" id="A0A078A6R6"/>
<dbReference type="Proteomes" id="UP000039865">
    <property type="component" value="Unassembled WGS sequence"/>
</dbReference>
<dbReference type="AlphaFoldDB" id="A0A078A6R6"/>
<dbReference type="EMBL" id="CCKQ01005269">
    <property type="protein sequence ID" value="CDW76434.1"/>
    <property type="molecule type" value="Genomic_DNA"/>
</dbReference>
<name>A0A078A6R6_STYLE</name>
<sequence length="644" mass="76257">MFLKGAYKKHSAFFQRLQTTANLNSLRAFGQADIQRFIDSQKLALTKEQQFIQSNISHKQHQTLQQYSVEHLAKQQEQEAAEAEWLNSLRDPHQKKTIFGQISEIKEEDHHHLKYIKKKISKLVKQELDYLAFQERLSAEERQSLESDIYKEVKTRSNFFFSVDENKKTKNLKIYNKKAPGNAHRHPSVILPHENVHIQRYINTKDLNEDKLYEIYAYYSHLIDLHISQVRPQNLNDLSYIPPHFNQVEITTNQDEHLNNLFFEFYHRWREPTRTWFSQTQEIDHLETLKNRPKAHHYDHDKGSKYDVEWTDEQKFPHVADRLGYPIFREEPIERILGIERAPAHPGYQFQPFVQTPSMDPDPTLNFELGETIYENKRLIEWIRFWKVMTVSTIGIAPAFYTFEIYAGDGAPSLGWMAENWNSVQIPKQFQDGSGWGLSGYRYCDDHEYMNIQYGVKRSIARPANTFYIISILALLQNISLDYVSRMVYNKDKDLVFVYKPDGFWNETEYVYEMHHLEQVVPAPITAIKDLTMQRKDGILNVYCMSTKEYLKFYGEDKYWNVEQKEDFLSQTRSLWLDNTNKYQGRIFSVNARDSPQVSLMVQKVDKELKEAIQKHGVVQPPKSYEDQFFERINSKKKDIAAQV</sequence>
<keyword evidence="2" id="KW-1185">Reference proteome</keyword>
<evidence type="ECO:0000313" key="2">
    <source>
        <dbReference type="Proteomes" id="UP000039865"/>
    </source>
</evidence>